<dbReference type="RefSeq" id="WP_042496075.1">
    <property type="nucleotide sequence ID" value="NZ_BBNQ01000001.1"/>
</dbReference>
<proteinExistence type="predicted"/>
<dbReference type="Pfam" id="PF00702">
    <property type="entry name" value="Hydrolase"/>
    <property type="match status" value="1"/>
</dbReference>
<dbReference type="EMBL" id="BBNQ01000001">
    <property type="protein sequence ID" value="GAL60716.1"/>
    <property type="molecule type" value="Genomic_DNA"/>
</dbReference>
<accession>A0A4V3HGQ4</accession>
<dbReference type="GO" id="GO:0016787">
    <property type="term" value="F:hydrolase activity"/>
    <property type="evidence" value="ECO:0007669"/>
    <property type="project" value="UniProtKB-KW"/>
</dbReference>
<reference evidence="2 5" key="1">
    <citation type="journal article" date="2014" name="Genome Announc.">
        <title>Draft Genome Sequences of Marine Flavobacterium Algibacter lectus Strains SS8 and NR4.</title>
        <authorList>
            <person name="Takatani N."/>
            <person name="Nakanishi M."/>
            <person name="Meirelles P."/>
            <person name="Mino S."/>
            <person name="Suda W."/>
            <person name="Oshima K."/>
            <person name="Hattori M."/>
            <person name="Ohkuma M."/>
            <person name="Hosokawa M."/>
            <person name="Miyashita K."/>
            <person name="Thompson F.L."/>
            <person name="Niwa A."/>
            <person name="Sawabe T."/>
            <person name="Sawabe T."/>
        </authorList>
    </citation>
    <scope>NUCLEOTIDE SEQUENCE [LARGE SCALE GENOMIC DNA]</scope>
    <source>
        <strain evidence="2">JCM 19274</strain>
        <strain evidence="1 5">JCM 19300</strain>
    </source>
</reference>
<dbReference type="InterPro" id="IPR023214">
    <property type="entry name" value="HAD_sf"/>
</dbReference>
<dbReference type="InterPro" id="IPR023198">
    <property type="entry name" value="PGP-like_dom2"/>
</dbReference>
<dbReference type="SFLD" id="SFLDS00003">
    <property type="entry name" value="Haloacid_Dehalogenase"/>
    <property type="match status" value="1"/>
</dbReference>
<dbReference type="OrthoDB" id="9797415at2"/>
<evidence type="ECO:0000313" key="3">
    <source>
        <dbReference type="EMBL" id="TDY62261.1"/>
    </source>
</evidence>
<dbReference type="InterPro" id="IPR036412">
    <property type="entry name" value="HAD-like_sf"/>
</dbReference>
<dbReference type="Gene3D" id="3.40.50.1000">
    <property type="entry name" value="HAD superfamily/HAD-like"/>
    <property type="match status" value="1"/>
</dbReference>
<protein>
    <submittedName>
        <fullName evidence="2">Haloacid dehalogenase-like hydrolase</fullName>
    </submittedName>
    <submittedName>
        <fullName evidence="3">Putative hydrolase of the HAD superfamily</fullName>
    </submittedName>
</protein>
<dbReference type="InterPro" id="IPR006439">
    <property type="entry name" value="HAD-SF_hydro_IA"/>
</dbReference>
<dbReference type="STRING" id="221126.SAMN04489722_103245"/>
<evidence type="ECO:0000313" key="2">
    <source>
        <dbReference type="EMBL" id="GAL78443.1"/>
    </source>
</evidence>
<dbReference type="PANTHER" id="PTHR43611">
    <property type="entry name" value="ALPHA-D-GLUCOSE 1-PHOSPHATE PHOSPHATASE"/>
    <property type="match status" value="1"/>
</dbReference>
<comment type="caution">
    <text evidence="2">The sequence shown here is derived from an EMBL/GenBank/DDBJ whole genome shotgun (WGS) entry which is preliminary data.</text>
</comment>
<evidence type="ECO:0000313" key="1">
    <source>
        <dbReference type="EMBL" id="GAL60716.1"/>
    </source>
</evidence>
<organism evidence="2 4">
    <name type="scientific">Algibacter lectus</name>
    <dbReference type="NCBI Taxonomy" id="221126"/>
    <lineage>
        <taxon>Bacteria</taxon>
        <taxon>Pseudomonadati</taxon>
        <taxon>Bacteroidota</taxon>
        <taxon>Flavobacteriia</taxon>
        <taxon>Flavobacteriales</taxon>
        <taxon>Flavobacteriaceae</taxon>
        <taxon>Algibacter</taxon>
    </lineage>
</organism>
<dbReference type="EMBL" id="BBNU01000003">
    <property type="protein sequence ID" value="GAL78443.1"/>
    <property type="molecule type" value="Genomic_DNA"/>
</dbReference>
<dbReference type="PRINTS" id="PR00413">
    <property type="entry name" value="HADHALOGNASE"/>
</dbReference>
<accession>A0A090WQH0</accession>
<dbReference type="Proteomes" id="UP000029644">
    <property type="component" value="Unassembled WGS sequence"/>
</dbReference>
<evidence type="ECO:0000313" key="5">
    <source>
        <dbReference type="Proteomes" id="UP000029644"/>
    </source>
</evidence>
<sequence>MKTIKNIIFDLGGVILNLDVPKTISELQTIGIDNIVNKTGHHYEYSFFYDFEIGKISKEEFLEALFKLSSKAPNHEAIKVAWNAMILDMPKARIAFIESLKGKYNLYLLSNTNAIHQKHFLDEFETANGYKFNNLFTKAYYSHEVKIRKPDAGIFNFLLKDSNLKPEESIFIDDSIDNIKAAENLGIQTFHVKDYNLLSDFASQVL</sequence>
<dbReference type="CDD" id="cd02603">
    <property type="entry name" value="HAD_sEH-N_like"/>
    <property type="match status" value="1"/>
</dbReference>
<evidence type="ECO:0000313" key="6">
    <source>
        <dbReference type="Proteomes" id="UP000294824"/>
    </source>
</evidence>
<keyword evidence="6" id="KW-1185">Reference proteome</keyword>
<name>A0A090WQH0_9FLAO</name>
<dbReference type="AlphaFoldDB" id="A0A090WQH0"/>
<dbReference type="Proteomes" id="UP000029643">
    <property type="component" value="Unassembled WGS sequence"/>
</dbReference>
<dbReference type="NCBIfam" id="TIGR01509">
    <property type="entry name" value="HAD-SF-IA-v3"/>
    <property type="match status" value="1"/>
</dbReference>
<dbReference type="SUPFAM" id="SSF56784">
    <property type="entry name" value="HAD-like"/>
    <property type="match status" value="1"/>
</dbReference>
<dbReference type="EMBL" id="SORL01000008">
    <property type="protein sequence ID" value="TDY62261.1"/>
    <property type="molecule type" value="Genomic_DNA"/>
</dbReference>
<dbReference type="SFLD" id="SFLDG01129">
    <property type="entry name" value="C1.5:_HAD__Beta-PGM__Phosphata"/>
    <property type="match status" value="1"/>
</dbReference>
<keyword evidence="2" id="KW-0378">Hydrolase</keyword>
<evidence type="ECO:0000313" key="4">
    <source>
        <dbReference type="Proteomes" id="UP000029643"/>
    </source>
</evidence>
<dbReference type="Gene3D" id="1.10.150.240">
    <property type="entry name" value="Putative phosphatase, domain 2"/>
    <property type="match status" value="1"/>
</dbReference>
<dbReference type="Proteomes" id="UP000294824">
    <property type="component" value="Unassembled WGS sequence"/>
</dbReference>
<reference evidence="3 6" key="2">
    <citation type="submission" date="2019-03" db="EMBL/GenBank/DDBJ databases">
        <title>Genomic Encyclopedia of Type Strains, Phase III (KMG-III): the genomes of soil and plant-associated and newly described type strains.</title>
        <authorList>
            <person name="Whitman W."/>
        </authorList>
    </citation>
    <scope>NUCLEOTIDE SEQUENCE [LARGE SCALE GENOMIC DNA]</scope>
    <source>
        <strain evidence="3 6">CECT 8301</strain>
    </source>
</reference>
<dbReference type="PANTHER" id="PTHR43611:SF3">
    <property type="entry name" value="FLAVIN MONONUCLEOTIDE HYDROLASE 1, CHLOROPLATIC"/>
    <property type="match status" value="1"/>
</dbReference>
<gene>
    <name evidence="3" type="ORF">DFQ06_2085</name>
    <name evidence="2" type="ORF">JCM19274_907</name>
    <name evidence="1" type="ORF">JCM19300_3654</name>
</gene>